<dbReference type="PANTHER" id="PTHR48097">
    <property type="entry name" value="L-THREONINE ALDOLASE-RELATED"/>
    <property type="match status" value="1"/>
</dbReference>
<reference evidence="8 9" key="1">
    <citation type="submission" date="2013-11" db="EMBL/GenBank/DDBJ databases">
        <title>Metagenomic analysis of a methanogenic consortium involved in long chain n-alkane degradation.</title>
        <authorList>
            <person name="Davidova I.A."/>
            <person name="Callaghan A.V."/>
            <person name="Wawrik B."/>
            <person name="Pruitt S."/>
            <person name="Marks C."/>
            <person name="Duncan K.E."/>
            <person name="Suflita J.M."/>
        </authorList>
    </citation>
    <scope>NUCLEOTIDE SEQUENCE [LARGE SCALE GENOMIC DNA]</scope>
    <source>
        <strain evidence="8 9">SPR</strain>
    </source>
</reference>
<dbReference type="OrthoDB" id="9774495at2"/>
<dbReference type="GO" id="GO:0008732">
    <property type="term" value="F:L-allo-threonine aldolase activity"/>
    <property type="evidence" value="ECO:0007669"/>
    <property type="project" value="TreeGrafter"/>
</dbReference>
<evidence type="ECO:0000313" key="9">
    <source>
        <dbReference type="Proteomes" id="UP000032233"/>
    </source>
</evidence>
<dbReference type="PIRSF" id="PIRSF017617">
    <property type="entry name" value="Thr_aldolase"/>
    <property type="match status" value="1"/>
</dbReference>
<organism evidence="8 9">
    <name type="scientific">Dethiosulfatarculus sandiegensis</name>
    <dbReference type="NCBI Taxonomy" id="1429043"/>
    <lineage>
        <taxon>Bacteria</taxon>
        <taxon>Pseudomonadati</taxon>
        <taxon>Thermodesulfobacteriota</taxon>
        <taxon>Desulfarculia</taxon>
        <taxon>Desulfarculales</taxon>
        <taxon>Desulfarculaceae</taxon>
        <taxon>Dethiosulfatarculus</taxon>
    </lineage>
</organism>
<evidence type="ECO:0000313" key="8">
    <source>
        <dbReference type="EMBL" id="KIX12209.1"/>
    </source>
</evidence>
<dbReference type="NCBIfam" id="NF041359">
    <property type="entry name" value="GntG_guanitoxin"/>
    <property type="match status" value="1"/>
</dbReference>
<dbReference type="GO" id="GO:0006567">
    <property type="term" value="P:L-threonine catabolic process"/>
    <property type="evidence" value="ECO:0007669"/>
    <property type="project" value="TreeGrafter"/>
</dbReference>
<protein>
    <submittedName>
        <fullName evidence="8">Threonine aldolase</fullName>
    </submittedName>
</protein>
<dbReference type="InterPro" id="IPR015424">
    <property type="entry name" value="PyrdxlP-dep_Trfase"/>
</dbReference>
<gene>
    <name evidence="8" type="ORF">X474_20825</name>
</gene>
<dbReference type="Proteomes" id="UP000032233">
    <property type="component" value="Unassembled WGS sequence"/>
</dbReference>
<sequence>MLKIDLRSDTVTKPSVPMRSAMAEAEVGDDVFGEDPSINRLQQIAAEMLGKEAALFTPSGTMANQICLRLLTRPGDEVICHQWAHLYRFEGSAAQTLSGLSFFPIPHPRGILSPDLVKPAILESNIHYPVTRVLALENTSNKGNGAVYPLENVKELAQLARENGLYLHLDGARMFNACLAGGYSPKELASSFDTISFCLSKGLGAPVGSMVVSTRENIEKAIRIRKRLGGGMRQAGFLAAAGIFALENNIDRLARDHERAQKLARALAELKGVLIDPSDIQTNIVIFDITPSGLSPEQALSRLGQLGLGVVPFGGNLLRAVLHLEISDQDVEEAISILQEVFQ</sequence>
<proteinExistence type="inferred from homology"/>
<keyword evidence="3" id="KW-0663">Pyridoxal phosphate</keyword>
<dbReference type="FunCoup" id="A0A0D2J1W1">
    <property type="interactions" value="421"/>
</dbReference>
<dbReference type="InterPro" id="IPR001597">
    <property type="entry name" value="ArAA_b-elim_lyase/Thr_aldolase"/>
</dbReference>
<dbReference type="EMBL" id="AZAC01000034">
    <property type="protein sequence ID" value="KIX12209.1"/>
    <property type="molecule type" value="Genomic_DNA"/>
</dbReference>
<evidence type="ECO:0000256" key="5">
    <source>
        <dbReference type="PIRSR" id="PIRSR017617-1"/>
    </source>
</evidence>
<evidence type="ECO:0000256" key="6">
    <source>
        <dbReference type="SAM" id="Coils"/>
    </source>
</evidence>
<accession>A0A0D2J1W1</accession>
<keyword evidence="6" id="KW-0175">Coiled coil</keyword>
<evidence type="ECO:0000259" key="7">
    <source>
        <dbReference type="Pfam" id="PF01212"/>
    </source>
</evidence>
<dbReference type="InterPro" id="IPR023603">
    <property type="entry name" value="Low_specificity_L-TA-like"/>
</dbReference>
<dbReference type="FunFam" id="3.90.1150.10:FF:000041">
    <property type="entry name" value="Low-specificity L-threonine aldolase"/>
    <property type="match status" value="1"/>
</dbReference>
<dbReference type="InParanoid" id="A0A0D2J1W1"/>
<dbReference type="PANTHER" id="PTHR48097:SF9">
    <property type="entry name" value="L-THREONINE ALDOLASE"/>
    <property type="match status" value="1"/>
</dbReference>
<dbReference type="RefSeq" id="WP_044351028.1">
    <property type="nucleotide sequence ID" value="NZ_AZAC01000034.1"/>
</dbReference>
<dbReference type="GO" id="GO:0006545">
    <property type="term" value="P:glycine biosynthetic process"/>
    <property type="evidence" value="ECO:0007669"/>
    <property type="project" value="TreeGrafter"/>
</dbReference>
<dbReference type="CDD" id="cd06502">
    <property type="entry name" value="TA_like"/>
    <property type="match status" value="1"/>
</dbReference>
<dbReference type="SUPFAM" id="SSF53383">
    <property type="entry name" value="PLP-dependent transferases"/>
    <property type="match status" value="1"/>
</dbReference>
<keyword evidence="9" id="KW-1185">Reference proteome</keyword>
<name>A0A0D2J1W1_9BACT</name>
<dbReference type="Gene3D" id="3.90.1150.10">
    <property type="entry name" value="Aspartate Aminotransferase, domain 1"/>
    <property type="match status" value="1"/>
</dbReference>
<evidence type="ECO:0000256" key="3">
    <source>
        <dbReference type="ARBA" id="ARBA00022898"/>
    </source>
</evidence>
<feature type="coiled-coil region" evidence="6">
    <location>
        <begin position="243"/>
        <end position="270"/>
    </location>
</feature>
<dbReference type="PATRIC" id="fig|1429043.3.peg.4413"/>
<feature type="domain" description="Aromatic amino acid beta-eliminating lyase/threonine aldolase" evidence="7">
    <location>
        <begin position="5"/>
        <end position="288"/>
    </location>
</feature>
<evidence type="ECO:0000256" key="4">
    <source>
        <dbReference type="ARBA" id="ARBA00023239"/>
    </source>
</evidence>
<comment type="similarity">
    <text evidence="2">Belongs to the threonine aldolase family.</text>
</comment>
<dbReference type="InterPro" id="IPR015421">
    <property type="entry name" value="PyrdxlP-dep_Trfase_major"/>
</dbReference>
<comment type="cofactor">
    <cofactor evidence="1">
        <name>pyridoxal 5'-phosphate</name>
        <dbReference type="ChEBI" id="CHEBI:597326"/>
    </cofactor>
</comment>
<dbReference type="AlphaFoldDB" id="A0A0D2J1W1"/>
<comment type="caution">
    <text evidence="8">The sequence shown here is derived from an EMBL/GenBank/DDBJ whole genome shotgun (WGS) entry which is preliminary data.</text>
</comment>
<dbReference type="FunFam" id="3.40.640.10:FF:000030">
    <property type="entry name" value="Low-specificity L-threonine aldolase"/>
    <property type="match status" value="1"/>
</dbReference>
<keyword evidence="4" id="KW-0456">Lyase</keyword>
<dbReference type="Gene3D" id="3.40.640.10">
    <property type="entry name" value="Type I PLP-dependent aspartate aminotransferase-like (Major domain)"/>
    <property type="match status" value="1"/>
</dbReference>
<feature type="modified residue" description="N6-(pyridoxal phosphate)lysine" evidence="5">
    <location>
        <position position="201"/>
    </location>
</feature>
<dbReference type="InterPro" id="IPR015422">
    <property type="entry name" value="PyrdxlP-dep_Trfase_small"/>
</dbReference>
<dbReference type="STRING" id="1429043.X474_20825"/>
<dbReference type="Pfam" id="PF01212">
    <property type="entry name" value="Beta_elim_lyase"/>
    <property type="match status" value="1"/>
</dbReference>
<evidence type="ECO:0000256" key="2">
    <source>
        <dbReference type="ARBA" id="ARBA00006966"/>
    </source>
</evidence>
<dbReference type="GO" id="GO:0005829">
    <property type="term" value="C:cytosol"/>
    <property type="evidence" value="ECO:0007669"/>
    <property type="project" value="TreeGrafter"/>
</dbReference>
<evidence type="ECO:0000256" key="1">
    <source>
        <dbReference type="ARBA" id="ARBA00001933"/>
    </source>
</evidence>